<sequence length="151" mass="17144">SEKRAALQRTGGFESDRPSFEVVMQPYYVRGKRLAFPSNFAKKHLKKRNEDVILKLPNGKKTWLVKYFFGEHKKAAPLFRGGWKAFARDNDLKVGDVCVFVLLEGEVKVSFEVLIFRDRGISNAPMSPAHDETSTPSDRENLHSDQANGCK</sequence>
<dbReference type="CDD" id="cd10017">
    <property type="entry name" value="B3_DNA"/>
    <property type="match status" value="1"/>
</dbReference>
<organism evidence="8 9">
    <name type="scientific">Trema orientale</name>
    <name type="common">Charcoal tree</name>
    <name type="synonym">Celtis orientalis</name>
    <dbReference type="NCBI Taxonomy" id="63057"/>
    <lineage>
        <taxon>Eukaryota</taxon>
        <taxon>Viridiplantae</taxon>
        <taxon>Streptophyta</taxon>
        <taxon>Embryophyta</taxon>
        <taxon>Tracheophyta</taxon>
        <taxon>Spermatophyta</taxon>
        <taxon>Magnoliopsida</taxon>
        <taxon>eudicotyledons</taxon>
        <taxon>Gunneridae</taxon>
        <taxon>Pentapetalae</taxon>
        <taxon>rosids</taxon>
        <taxon>fabids</taxon>
        <taxon>Rosales</taxon>
        <taxon>Cannabaceae</taxon>
        <taxon>Trema</taxon>
    </lineage>
</organism>
<evidence type="ECO:0000256" key="5">
    <source>
        <dbReference type="ARBA" id="ARBA00023242"/>
    </source>
</evidence>
<accession>A0A2P5FY53</accession>
<proteinExistence type="predicted"/>
<dbReference type="SUPFAM" id="SSF101936">
    <property type="entry name" value="DNA-binding pseudobarrel domain"/>
    <property type="match status" value="1"/>
</dbReference>
<dbReference type="InterPro" id="IPR015300">
    <property type="entry name" value="DNA-bd_pseudobarrel_sf"/>
</dbReference>
<feature type="domain" description="TF-B3" evidence="7">
    <location>
        <begin position="19"/>
        <end position="119"/>
    </location>
</feature>
<dbReference type="AlphaFoldDB" id="A0A2P5FY53"/>
<keyword evidence="4" id="KW-0804">Transcription</keyword>
<evidence type="ECO:0000259" key="7">
    <source>
        <dbReference type="PROSITE" id="PS50863"/>
    </source>
</evidence>
<evidence type="ECO:0000256" key="3">
    <source>
        <dbReference type="ARBA" id="ARBA00023125"/>
    </source>
</evidence>
<gene>
    <name evidence="8" type="ORF">TorRG33x02_016730</name>
</gene>
<keyword evidence="5" id="KW-0539">Nucleus</keyword>
<dbReference type="PANTHER" id="PTHR31391">
    <property type="entry name" value="B3 DOMAIN-CONTAINING PROTEIN OS11G0197600-RELATED"/>
    <property type="match status" value="1"/>
</dbReference>
<dbReference type="OrthoDB" id="1869398at2759"/>
<reference evidence="9" key="1">
    <citation type="submission" date="2016-06" db="EMBL/GenBank/DDBJ databases">
        <title>Parallel loss of symbiosis genes in relatives of nitrogen-fixing non-legume Parasponia.</title>
        <authorList>
            <person name="Van Velzen R."/>
            <person name="Holmer R."/>
            <person name="Bu F."/>
            <person name="Rutten L."/>
            <person name="Van Zeijl A."/>
            <person name="Liu W."/>
            <person name="Santuari L."/>
            <person name="Cao Q."/>
            <person name="Sharma T."/>
            <person name="Shen D."/>
            <person name="Roswanjaya Y."/>
            <person name="Wardhani T."/>
            <person name="Kalhor M.S."/>
            <person name="Jansen J."/>
            <person name="Van den Hoogen J."/>
            <person name="Gungor B."/>
            <person name="Hartog M."/>
            <person name="Hontelez J."/>
            <person name="Verver J."/>
            <person name="Yang W.-C."/>
            <person name="Schijlen E."/>
            <person name="Repin R."/>
            <person name="Schilthuizen M."/>
            <person name="Schranz E."/>
            <person name="Heidstra R."/>
            <person name="Miyata K."/>
            <person name="Fedorova E."/>
            <person name="Kohlen W."/>
            <person name="Bisseling T."/>
            <person name="Smit S."/>
            <person name="Geurts R."/>
        </authorList>
    </citation>
    <scope>NUCLEOTIDE SEQUENCE [LARGE SCALE GENOMIC DNA]</scope>
    <source>
        <strain evidence="9">cv. RG33-2</strain>
    </source>
</reference>
<dbReference type="SMART" id="SM01019">
    <property type="entry name" value="B3"/>
    <property type="match status" value="1"/>
</dbReference>
<feature type="region of interest" description="Disordered" evidence="6">
    <location>
        <begin position="125"/>
        <end position="151"/>
    </location>
</feature>
<evidence type="ECO:0000256" key="6">
    <source>
        <dbReference type="SAM" id="MobiDB-lite"/>
    </source>
</evidence>
<evidence type="ECO:0000256" key="1">
    <source>
        <dbReference type="ARBA" id="ARBA00004123"/>
    </source>
</evidence>
<keyword evidence="9" id="KW-1185">Reference proteome</keyword>
<dbReference type="PROSITE" id="PS50863">
    <property type="entry name" value="B3"/>
    <property type="match status" value="1"/>
</dbReference>
<protein>
    <submittedName>
        <fullName evidence="8">B3 DNA binding domain containing protein</fullName>
    </submittedName>
</protein>
<dbReference type="Gene3D" id="2.40.330.10">
    <property type="entry name" value="DNA-binding pseudobarrel domain"/>
    <property type="match status" value="1"/>
</dbReference>
<dbReference type="EMBL" id="JXTC01000004">
    <property type="protein sequence ID" value="POO02687.1"/>
    <property type="molecule type" value="Genomic_DNA"/>
</dbReference>
<feature type="compositionally biased region" description="Basic and acidic residues" evidence="6">
    <location>
        <begin position="129"/>
        <end position="143"/>
    </location>
</feature>
<dbReference type="InParanoid" id="A0A2P5FY53"/>
<dbReference type="GO" id="GO:0005634">
    <property type="term" value="C:nucleus"/>
    <property type="evidence" value="ECO:0007669"/>
    <property type="project" value="UniProtKB-SubCell"/>
</dbReference>
<comment type="subcellular location">
    <subcellularLocation>
        <location evidence="1">Nucleus</location>
    </subcellularLocation>
</comment>
<keyword evidence="2" id="KW-0805">Transcription regulation</keyword>
<evidence type="ECO:0000313" key="9">
    <source>
        <dbReference type="Proteomes" id="UP000237000"/>
    </source>
</evidence>
<evidence type="ECO:0000313" key="8">
    <source>
        <dbReference type="EMBL" id="POO02687.1"/>
    </source>
</evidence>
<feature type="non-terminal residue" evidence="8">
    <location>
        <position position="151"/>
    </location>
</feature>
<dbReference type="Pfam" id="PF02362">
    <property type="entry name" value="B3"/>
    <property type="match status" value="1"/>
</dbReference>
<keyword evidence="3" id="KW-0238">DNA-binding</keyword>
<dbReference type="InterPro" id="IPR044837">
    <property type="entry name" value="REM16-like"/>
</dbReference>
<dbReference type="Proteomes" id="UP000237000">
    <property type="component" value="Unassembled WGS sequence"/>
</dbReference>
<dbReference type="STRING" id="63057.A0A2P5FY53"/>
<dbReference type="GO" id="GO:0003677">
    <property type="term" value="F:DNA binding"/>
    <property type="evidence" value="ECO:0007669"/>
    <property type="project" value="UniProtKB-KW"/>
</dbReference>
<feature type="non-terminal residue" evidence="8">
    <location>
        <position position="1"/>
    </location>
</feature>
<dbReference type="InterPro" id="IPR003340">
    <property type="entry name" value="B3_DNA-bd"/>
</dbReference>
<evidence type="ECO:0000256" key="2">
    <source>
        <dbReference type="ARBA" id="ARBA00023015"/>
    </source>
</evidence>
<comment type="caution">
    <text evidence="8">The sequence shown here is derived from an EMBL/GenBank/DDBJ whole genome shotgun (WGS) entry which is preliminary data.</text>
</comment>
<name>A0A2P5FY53_TREOI</name>
<evidence type="ECO:0000256" key="4">
    <source>
        <dbReference type="ARBA" id="ARBA00023163"/>
    </source>
</evidence>